<sequence>MGSCQSKEEVQGRLTAAEEDIKQEFELSKQALKDWVDQSHQNLIPVYAGCDPTLKLFFPNVAPKDHGTAAEDAALRSGTLDAAKKSVSPTRKAKTFYKGFNAHKAKMEFRTAVDLQQFIAVAYDLANNHMEEVAPLGGPGSTVQSDVEQLIKKIQYNMAEMGRLKEMHTLVIQLILFRREEIGKQLEQLKVLAESWKEIRWALEQLGFWEAGEIKITKEKYGNETVGARHCSVYLSVPDTETAQDYFNALNGNHARGISVPEESRGF</sequence>
<comment type="caution">
    <text evidence="1">The sequence shown here is derived from an EMBL/GenBank/DDBJ whole genome shotgun (WGS) entry which is preliminary data.</text>
</comment>
<reference evidence="1" key="1">
    <citation type="submission" date="2022-10" db="EMBL/GenBank/DDBJ databases">
        <authorList>
            <person name="Chen Y."/>
            <person name="Dougan E. K."/>
            <person name="Chan C."/>
            <person name="Rhodes N."/>
            <person name="Thang M."/>
        </authorList>
    </citation>
    <scope>NUCLEOTIDE SEQUENCE</scope>
</reference>
<dbReference type="EMBL" id="CAMXCT010000080">
    <property type="protein sequence ID" value="CAI3973516.1"/>
    <property type="molecule type" value="Genomic_DNA"/>
</dbReference>
<reference evidence="2 3" key="2">
    <citation type="submission" date="2024-05" db="EMBL/GenBank/DDBJ databases">
        <authorList>
            <person name="Chen Y."/>
            <person name="Shah S."/>
            <person name="Dougan E. K."/>
            <person name="Thang M."/>
            <person name="Chan C."/>
        </authorList>
    </citation>
    <scope>NUCLEOTIDE SEQUENCE [LARGE SCALE GENOMIC DNA]</scope>
</reference>
<accession>A0A9P1BHJ2</accession>
<gene>
    <name evidence="1" type="ORF">C1SCF055_LOCUS2019</name>
</gene>
<keyword evidence="3" id="KW-1185">Reference proteome</keyword>
<protein>
    <submittedName>
        <fullName evidence="1">Uncharacterized protein</fullName>
    </submittedName>
</protein>
<evidence type="ECO:0000313" key="3">
    <source>
        <dbReference type="Proteomes" id="UP001152797"/>
    </source>
</evidence>
<proteinExistence type="predicted"/>
<dbReference type="EMBL" id="CAMXCT020000080">
    <property type="protein sequence ID" value="CAL1126891.1"/>
    <property type="molecule type" value="Genomic_DNA"/>
</dbReference>
<evidence type="ECO:0000313" key="1">
    <source>
        <dbReference type="EMBL" id="CAI3973516.1"/>
    </source>
</evidence>
<dbReference type="Proteomes" id="UP001152797">
    <property type="component" value="Unassembled WGS sequence"/>
</dbReference>
<evidence type="ECO:0000313" key="2">
    <source>
        <dbReference type="EMBL" id="CAL4760828.1"/>
    </source>
</evidence>
<dbReference type="EMBL" id="CAMXCT030000080">
    <property type="protein sequence ID" value="CAL4760828.1"/>
    <property type="molecule type" value="Genomic_DNA"/>
</dbReference>
<dbReference type="AlphaFoldDB" id="A0A9P1BHJ2"/>
<name>A0A9P1BHJ2_9DINO</name>
<organism evidence="1">
    <name type="scientific">Cladocopium goreaui</name>
    <dbReference type="NCBI Taxonomy" id="2562237"/>
    <lineage>
        <taxon>Eukaryota</taxon>
        <taxon>Sar</taxon>
        <taxon>Alveolata</taxon>
        <taxon>Dinophyceae</taxon>
        <taxon>Suessiales</taxon>
        <taxon>Symbiodiniaceae</taxon>
        <taxon>Cladocopium</taxon>
    </lineage>
</organism>